<accession>A0A645BZB8</accession>
<dbReference type="Pfam" id="PF17770">
    <property type="entry name" value="RNase_J_C"/>
    <property type="match status" value="1"/>
</dbReference>
<evidence type="ECO:0000259" key="10">
    <source>
        <dbReference type="Pfam" id="PF17770"/>
    </source>
</evidence>
<dbReference type="GO" id="GO:0004527">
    <property type="term" value="F:exonuclease activity"/>
    <property type="evidence" value="ECO:0007669"/>
    <property type="project" value="UniProtKB-KW"/>
</dbReference>
<dbReference type="InterPro" id="IPR041636">
    <property type="entry name" value="RNase_J_C"/>
</dbReference>
<dbReference type="GO" id="GO:0005737">
    <property type="term" value="C:cytoplasm"/>
    <property type="evidence" value="ECO:0007669"/>
    <property type="project" value="UniProtKB-SubCell"/>
</dbReference>
<comment type="caution">
    <text evidence="11">The sequence shown here is derived from an EMBL/GenBank/DDBJ whole genome shotgun (WGS) entry which is preliminary data.</text>
</comment>
<evidence type="ECO:0000256" key="7">
    <source>
        <dbReference type="ARBA" id="ARBA00022833"/>
    </source>
</evidence>
<evidence type="ECO:0000256" key="3">
    <source>
        <dbReference type="ARBA" id="ARBA00022490"/>
    </source>
</evidence>
<keyword evidence="3" id="KW-0963">Cytoplasm</keyword>
<keyword evidence="4" id="KW-0540">Nuclease</keyword>
<evidence type="ECO:0000256" key="4">
    <source>
        <dbReference type="ARBA" id="ARBA00022722"/>
    </source>
</evidence>
<dbReference type="GO" id="GO:0046872">
    <property type="term" value="F:metal ion binding"/>
    <property type="evidence" value="ECO:0007669"/>
    <property type="project" value="UniProtKB-KW"/>
</dbReference>
<dbReference type="PANTHER" id="PTHR43694:SF1">
    <property type="entry name" value="RIBONUCLEASE J"/>
    <property type="match status" value="1"/>
</dbReference>
<protein>
    <submittedName>
        <fullName evidence="11">Ribonuclease J1</fullName>
        <ecNumber evidence="11">3.1.-.-</ecNumber>
    </submittedName>
</protein>
<organism evidence="11">
    <name type="scientific">bioreactor metagenome</name>
    <dbReference type="NCBI Taxonomy" id="1076179"/>
    <lineage>
        <taxon>unclassified sequences</taxon>
        <taxon>metagenomes</taxon>
        <taxon>ecological metagenomes</taxon>
    </lineage>
</organism>
<keyword evidence="7" id="KW-0862">Zinc</keyword>
<keyword evidence="9" id="KW-0694">RNA-binding</keyword>
<evidence type="ECO:0000313" key="11">
    <source>
        <dbReference type="EMBL" id="MPM70448.1"/>
    </source>
</evidence>
<dbReference type="GO" id="GO:0003723">
    <property type="term" value="F:RNA binding"/>
    <property type="evidence" value="ECO:0007669"/>
    <property type="project" value="UniProtKB-KW"/>
</dbReference>
<dbReference type="InterPro" id="IPR036866">
    <property type="entry name" value="RibonucZ/Hydroxyglut_hydro"/>
</dbReference>
<evidence type="ECO:0000256" key="9">
    <source>
        <dbReference type="ARBA" id="ARBA00022884"/>
    </source>
</evidence>
<evidence type="ECO:0000256" key="2">
    <source>
        <dbReference type="ARBA" id="ARBA00004496"/>
    </source>
</evidence>
<dbReference type="EC" id="3.1.-.-" evidence="11"/>
<dbReference type="PANTHER" id="PTHR43694">
    <property type="entry name" value="RIBONUCLEASE J"/>
    <property type="match status" value="1"/>
</dbReference>
<dbReference type="FunFam" id="3.10.20.580:FF:000001">
    <property type="entry name" value="Ribonuclease J"/>
    <property type="match status" value="1"/>
</dbReference>
<dbReference type="AlphaFoldDB" id="A0A645BZB8"/>
<evidence type="ECO:0000256" key="8">
    <source>
        <dbReference type="ARBA" id="ARBA00022839"/>
    </source>
</evidence>
<dbReference type="EMBL" id="VSSQ01023481">
    <property type="protein sequence ID" value="MPM70448.1"/>
    <property type="molecule type" value="Genomic_DNA"/>
</dbReference>
<comment type="subcellular location">
    <subcellularLocation>
        <location evidence="2">Cytoplasm</location>
    </subcellularLocation>
</comment>
<gene>
    <name evidence="11" type="primary">rnjA_23</name>
    <name evidence="11" type="ORF">SDC9_117403</name>
</gene>
<evidence type="ECO:0000256" key="1">
    <source>
        <dbReference type="ARBA" id="ARBA00001947"/>
    </source>
</evidence>
<keyword evidence="5" id="KW-0479">Metal-binding</keyword>
<dbReference type="Gene3D" id="3.10.20.580">
    <property type="match status" value="1"/>
</dbReference>
<evidence type="ECO:0000256" key="6">
    <source>
        <dbReference type="ARBA" id="ARBA00022801"/>
    </source>
</evidence>
<keyword evidence="8" id="KW-0269">Exonuclease</keyword>
<sequence length="169" mass="18591">MPVHGEYVHLLSHRDLALSLGIPKENIFVMSIGEVLEVSKKDARINGTVTAGQVLVDGLGVGDVGNIVLRDRRNLSENGLMIVVVAIDSASGSIISGPDIISRGFVYVRESEDLMEEAKKVINDALLRCELNHISGWSGIKNTIKDTLKNFLWQKMKRSPMILPIIMEV</sequence>
<keyword evidence="6 11" id="KW-0378">Hydrolase</keyword>
<evidence type="ECO:0000256" key="5">
    <source>
        <dbReference type="ARBA" id="ARBA00022723"/>
    </source>
</evidence>
<feature type="domain" description="Ribonuclease J C-terminal" evidence="10">
    <location>
        <begin position="68"/>
        <end position="169"/>
    </location>
</feature>
<dbReference type="Gene3D" id="3.60.15.10">
    <property type="entry name" value="Ribonuclease Z/Hydroxyacylglutathione hydrolase-like"/>
    <property type="match status" value="1"/>
</dbReference>
<comment type="cofactor">
    <cofactor evidence="1">
        <name>Zn(2+)</name>
        <dbReference type="ChEBI" id="CHEBI:29105"/>
    </cofactor>
</comment>
<name>A0A645BZB8_9ZZZZ</name>
<reference evidence="11" key="1">
    <citation type="submission" date="2019-08" db="EMBL/GenBank/DDBJ databases">
        <authorList>
            <person name="Kucharzyk K."/>
            <person name="Murdoch R.W."/>
            <person name="Higgins S."/>
            <person name="Loffler F."/>
        </authorList>
    </citation>
    <scope>NUCLEOTIDE SEQUENCE</scope>
</reference>
<proteinExistence type="predicted"/>